<dbReference type="Proteomes" id="UP001237642">
    <property type="component" value="Unassembled WGS sequence"/>
</dbReference>
<evidence type="ECO:0000313" key="2">
    <source>
        <dbReference type="EMBL" id="KAK1383326.1"/>
    </source>
</evidence>
<feature type="compositionally biased region" description="Basic and acidic residues" evidence="1">
    <location>
        <begin position="9"/>
        <end position="23"/>
    </location>
</feature>
<reference evidence="2" key="2">
    <citation type="submission" date="2023-05" db="EMBL/GenBank/DDBJ databases">
        <authorList>
            <person name="Schelkunov M.I."/>
        </authorList>
    </citation>
    <scope>NUCLEOTIDE SEQUENCE</scope>
    <source>
        <strain evidence="2">Hsosn_3</strain>
        <tissue evidence="2">Leaf</tissue>
    </source>
</reference>
<dbReference type="AlphaFoldDB" id="A0AAD8MS13"/>
<protein>
    <submittedName>
        <fullName evidence="2">Uncharacterized protein</fullName>
    </submittedName>
</protein>
<evidence type="ECO:0000313" key="3">
    <source>
        <dbReference type="Proteomes" id="UP001237642"/>
    </source>
</evidence>
<name>A0AAD8MS13_9APIA</name>
<sequence length="196" mass="22010">MLGITGISPERDNSFEDFQETRPKGSKRTRVTGEASVPEPGSCNSLIGHLMENIESKNLLHRDFSVSLFNSKYELLLRVLIMSFQCKNGTWNFLLAAPSNAFNWGYGGSVSPSSPIIAADSLMHYHLYYSSNKIVLLEDHVTCIFTCPDMEHSLELGAWSLFDLFMVIHKTSFASGTLLVSMLYQCSFDRWFGLCS</sequence>
<gene>
    <name evidence="2" type="ORF">POM88_021061</name>
</gene>
<evidence type="ECO:0000256" key="1">
    <source>
        <dbReference type="SAM" id="MobiDB-lite"/>
    </source>
</evidence>
<organism evidence="2 3">
    <name type="scientific">Heracleum sosnowskyi</name>
    <dbReference type="NCBI Taxonomy" id="360622"/>
    <lineage>
        <taxon>Eukaryota</taxon>
        <taxon>Viridiplantae</taxon>
        <taxon>Streptophyta</taxon>
        <taxon>Embryophyta</taxon>
        <taxon>Tracheophyta</taxon>
        <taxon>Spermatophyta</taxon>
        <taxon>Magnoliopsida</taxon>
        <taxon>eudicotyledons</taxon>
        <taxon>Gunneridae</taxon>
        <taxon>Pentapetalae</taxon>
        <taxon>asterids</taxon>
        <taxon>campanulids</taxon>
        <taxon>Apiales</taxon>
        <taxon>Apiaceae</taxon>
        <taxon>Apioideae</taxon>
        <taxon>apioid superclade</taxon>
        <taxon>Tordylieae</taxon>
        <taxon>Tordyliinae</taxon>
        <taxon>Heracleum</taxon>
    </lineage>
</organism>
<proteinExistence type="predicted"/>
<keyword evidence="3" id="KW-1185">Reference proteome</keyword>
<comment type="caution">
    <text evidence="2">The sequence shown here is derived from an EMBL/GenBank/DDBJ whole genome shotgun (WGS) entry which is preliminary data.</text>
</comment>
<dbReference type="EMBL" id="JAUIZM010000005">
    <property type="protein sequence ID" value="KAK1383326.1"/>
    <property type="molecule type" value="Genomic_DNA"/>
</dbReference>
<accession>A0AAD8MS13</accession>
<feature type="region of interest" description="Disordered" evidence="1">
    <location>
        <begin position="1"/>
        <end position="39"/>
    </location>
</feature>
<reference evidence="2" key="1">
    <citation type="submission" date="2023-02" db="EMBL/GenBank/DDBJ databases">
        <title>Genome of toxic invasive species Heracleum sosnowskyi carries increased number of genes despite the absence of recent whole-genome duplications.</title>
        <authorList>
            <person name="Schelkunov M."/>
            <person name="Shtratnikova V."/>
            <person name="Makarenko M."/>
            <person name="Klepikova A."/>
            <person name="Omelchenko D."/>
            <person name="Novikova G."/>
            <person name="Obukhova E."/>
            <person name="Bogdanov V."/>
            <person name="Penin A."/>
            <person name="Logacheva M."/>
        </authorList>
    </citation>
    <scope>NUCLEOTIDE SEQUENCE</scope>
    <source>
        <strain evidence="2">Hsosn_3</strain>
        <tissue evidence="2">Leaf</tissue>
    </source>
</reference>